<feature type="region of interest" description="Disordered" evidence="1">
    <location>
        <begin position="257"/>
        <end position="294"/>
    </location>
</feature>
<comment type="caution">
    <text evidence="3">The sequence shown here is derived from an EMBL/GenBank/DDBJ whole genome shotgun (WGS) entry which is preliminary data.</text>
</comment>
<accession>A0ABD6CZH2</accession>
<evidence type="ECO:0000256" key="1">
    <source>
        <dbReference type="SAM" id="MobiDB-lite"/>
    </source>
</evidence>
<evidence type="ECO:0000313" key="3">
    <source>
        <dbReference type="EMBL" id="MFD1633732.1"/>
    </source>
</evidence>
<name>A0ABD6CZH2_9EURY</name>
<sequence>MTTPRLTRALGFVATFVVVLSVVAPSGAVAVPGGVPGTPNAVGADSPRSIAVVDVVSADGPNRSGVHPVEVGSTLVVRGTTNRRPDDNAIDVTVTDGPDADRFGFAVVETWGYDGVWTVRLAVPATITPGTYTLSVRVDDETDVQPFEVVERRPAAIGRATLSDATRTVAGESVPAGAVAVRNVTLPDGGYVEIRRGDALAGQSAYRATGSHAVVVVPVDGVDAESDLRAVAVRGTPDAADDPYRRNGTAVAVAVSLPPVGPTATPTRTPTASPTPSPITQPPSSTATPAPTTGSSPGFGVLAALLAVVAGLGARVVGQS</sequence>
<feature type="compositionally biased region" description="Low complexity" evidence="1">
    <location>
        <begin position="282"/>
        <end position="294"/>
    </location>
</feature>
<evidence type="ECO:0000313" key="4">
    <source>
        <dbReference type="Proteomes" id="UP001597075"/>
    </source>
</evidence>
<dbReference type="RefSeq" id="WP_256404004.1">
    <property type="nucleotide sequence ID" value="NZ_CP187151.1"/>
</dbReference>
<feature type="compositionally biased region" description="Low complexity" evidence="1">
    <location>
        <begin position="262"/>
        <end position="272"/>
    </location>
</feature>
<dbReference type="Pfam" id="PF23951">
    <property type="entry name" value="DUF7282"/>
    <property type="match status" value="1"/>
</dbReference>
<dbReference type="AlphaFoldDB" id="A0ABD6CZH2"/>
<keyword evidence="4" id="KW-1185">Reference proteome</keyword>
<evidence type="ECO:0000259" key="2">
    <source>
        <dbReference type="Pfam" id="PF23951"/>
    </source>
</evidence>
<dbReference type="Proteomes" id="UP001597075">
    <property type="component" value="Unassembled WGS sequence"/>
</dbReference>
<gene>
    <name evidence="3" type="ORF">ACFSBJ_08310</name>
</gene>
<reference evidence="3 4" key="1">
    <citation type="journal article" date="2019" name="Int. J. Syst. Evol. Microbiol.">
        <title>The Global Catalogue of Microorganisms (GCM) 10K type strain sequencing project: providing services to taxonomists for standard genome sequencing and annotation.</title>
        <authorList>
            <consortium name="The Broad Institute Genomics Platform"/>
            <consortium name="The Broad Institute Genome Sequencing Center for Infectious Disease"/>
            <person name="Wu L."/>
            <person name="Ma J."/>
        </authorList>
    </citation>
    <scope>NUCLEOTIDE SEQUENCE [LARGE SCALE GENOMIC DNA]</scope>
    <source>
        <strain evidence="3 4">CGMCC 1.10594</strain>
    </source>
</reference>
<organism evidence="3 4">
    <name type="scientific">Haloplanus ruber</name>
    <dbReference type="NCBI Taxonomy" id="869892"/>
    <lineage>
        <taxon>Archaea</taxon>
        <taxon>Methanobacteriati</taxon>
        <taxon>Methanobacteriota</taxon>
        <taxon>Stenosarchaea group</taxon>
        <taxon>Halobacteria</taxon>
        <taxon>Halobacteriales</taxon>
        <taxon>Haloferacaceae</taxon>
        <taxon>Haloplanus</taxon>
    </lineage>
</organism>
<feature type="domain" description="DUF7282" evidence="2">
    <location>
        <begin position="168"/>
        <end position="253"/>
    </location>
</feature>
<dbReference type="InterPro" id="IPR055706">
    <property type="entry name" value="Slg1/2_DUF7282"/>
</dbReference>
<dbReference type="EMBL" id="JBHUDL010000010">
    <property type="protein sequence ID" value="MFD1633732.1"/>
    <property type="molecule type" value="Genomic_DNA"/>
</dbReference>
<protein>
    <recommendedName>
        <fullName evidence="2">DUF7282 domain-containing protein</fullName>
    </recommendedName>
</protein>
<proteinExistence type="predicted"/>